<evidence type="ECO:0000313" key="6">
    <source>
        <dbReference type="EMBL" id="MDY7256597.1"/>
    </source>
</evidence>
<evidence type="ECO:0000313" key="7">
    <source>
        <dbReference type="Proteomes" id="UP001292913"/>
    </source>
</evidence>
<dbReference type="InterPro" id="IPR051159">
    <property type="entry name" value="Hexapeptide_acetyltransf"/>
</dbReference>
<dbReference type="EC" id="2.3.1.-" evidence="6"/>
<dbReference type="EMBL" id="JARZAK010000001">
    <property type="protein sequence ID" value="MDY7256597.1"/>
    <property type="molecule type" value="Genomic_DNA"/>
</dbReference>
<dbReference type="InterPro" id="IPR011004">
    <property type="entry name" value="Trimer_LpxA-like_sf"/>
</dbReference>
<evidence type="ECO:0000256" key="3">
    <source>
        <dbReference type="ARBA" id="ARBA00022737"/>
    </source>
</evidence>
<dbReference type="Proteomes" id="UP001292913">
    <property type="component" value="Unassembled WGS sequence"/>
</dbReference>
<name>A0ABU5HM12_9BACE</name>
<keyword evidence="2 6" id="KW-0808">Transferase</keyword>
<dbReference type="InterPro" id="IPR018357">
    <property type="entry name" value="Hexapep_transf_CS"/>
</dbReference>
<keyword evidence="3" id="KW-0677">Repeat</keyword>
<dbReference type="RefSeq" id="WP_195650299.1">
    <property type="nucleotide sequence ID" value="NZ_JARZAK010000001.1"/>
</dbReference>
<evidence type="ECO:0000256" key="2">
    <source>
        <dbReference type="ARBA" id="ARBA00022679"/>
    </source>
</evidence>
<dbReference type="InterPro" id="IPR001451">
    <property type="entry name" value="Hexapep"/>
</dbReference>
<dbReference type="Pfam" id="PF12464">
    <property type="entry name" value="Mac"/>
    <property type="match status" value="1"/>
</dbReference>
<dbReference type="InterPro" id="IPR024688">
    <property type="entry name" value="Mac_dom"/>
</dbReference>
<proteinExistence type="inferred from homology"/>
<dbReference type="CDD" id="cd03357">
    <property type="entry name" value="LbH_MAT_GAT"/>
    <property type="match status" value="1"/>
</dbReference>
<evidence type="ECO:0000256" key="4">
    <source>
        <dbReference type="ARBA" id="ARBA00023315"/>
    </source>
</evidence>
<comment type="caution">
    <text evidence="6">The sequence shown here is derived from an EMBL/GenBank/DDBJ whole genome shotgun (WGS) entry which is preliminary data.</text>
</comment>
<dbReference type="Pfam" id="PF00132">
    <property type="entry name" value="Hexapep"/>
    <property type="match status" value="1"/>
</dbReference>
<keyword evidence="4 6" id="KW-0012">Acyltransferase</keyword>
<dbReference type="SUPFAM" id="SSF51161">
    <property type="entry name" value="Trimeric LpxA-like enzymes"/>
    <property type="match status" value="1"/>
</dbReference>
<sequence>MKSNDSTLSAWEKMQLDMIYDDFDEDLFKRRVEAKNIFKKFNQTTDEQPEERKQLLKELFGSIGENVYIEPNFICEFGKNIYIGNDVYINFGAVLLDCSRITIGNHVLIGPNVGMYSANHSLDPEERALGALIGGRITIGDKVWIAGNVKIMAGVTIGEGAVIGCGSIVTHDIPPRTLAAGNPCRIIKQITEADKVGFVK</sequence>
<reference evidence="6 7" key="1">
    <citation type="submission" date="2023-04" db="EMBL/GenBank/DDBJ databases">
        <title>Bacteroides pacosi sp. nov., isolated from the fecal material of an alpaca.</title>
        <authorList>
            <person name="Miller S."/>
            <person name="Hendry M."/>
            <person name="King J."/>
            <person name="Sankaranarayanan K."/>
            <person name="Lawson P.A."/>
        </authorList>
    </citation>
    <scope>NUCLEOTIDE SEQUENCE [LARGE SCALE GENOMIC DNA]</scope>
    <source>
        <strain evidence="6 7">A2-P53</strain>
    </source>
</reference>
<accession>A0ABU5HM12</accession>
<dbReference type="PANTHER" id="PTHR23416:SF23">
    <property type="entry name" value="ACETYLTRANSFERASE C18B11.09C-RELATED"/>
    <property type="match status" value="1"/>
</dbReference>
<gene>
    <name evidence="6" type="ORF">QHG74_02560</name>
</gene>
<protein>
    <submittedName>
        <fullName evidence="6">Sugar O-acetyltransferase</fullName>
        <ecNumber evidence="6">2.3.1.-</ecNumber>
    </submittedName>
</protein>
<evidence type="ECO:0000259" key="5">
    <source>
        <dbReference type="SMART" id="SM01266"/>
    </source>
</evidence>
<evidence type="ECO:0000256" key="1">
    <source>
        <dbReference type="ARBA" id="ARBA00007274"/>
    </source>
</evidence>
<keyword evidence="7" id="KW-1185">Reference proteome</keyword>
<dbReference type="PANTHER" id="PTHR23416">
    <property type="entry name" value="SIALIC ACID SYNTHASE-RELATED"/>
    <property type="match status" value="1"/>
</dbReference>
<dbReference type="Gene3D" id="2.160.10.10">
    <property type="entry name" value="Hexapeptide repeat proteins"/>
    <property type="match status" value="1"/>
</dbReference>
<dbReference type="SMART" id="SM01266">
    <property type="entry name" value="Mac"/>
    <property type="match status" value="1"/>
</dbReference>
<dbReference type="PROSITE" id="PS00101">
    <property type="entry name" value="HEXAPEP_TRANSFERASES"/>
    <property type="match status" value="1"/>
</dbReference>
<dbReference type="GO" id="GO:0016746">
    <property type="term" value="F:acyltransferase activity"/>
    <property type="evidence" value="ECO:0007669"/>
    <property type="project" value="UniProtKB-KW"/>
</dbReference>
<organism evidence="6 7">
    <name type="scientific">Bacteroides vicugnae</name>
    <dbReference type="NCBI Taxonomy" id="3037989"/>
    <lineage>
        <taxon>Bacteria</taxon>
        <taxon>Pseudomonadati</taxon>
        <taxon>Bacteroidota</taxon>
        <taxon>Bacteroidia</taxon>
        <taxon>Bacteroidales</taxon>
        <taxon>Bacteroidaceae</taxon>
        <taxon>Bacteroides</taxon>
    </lineage>
</organism>
<feature type="domain" description="Maltose/galactoside acetyltransferase" evidence="5">
    <location>
        <begin position="11"/>
        <end position="65"/>
    </location>
</feature>
<comment type="similarity">
    <text evidence="1">Belongs to the transferase hexapeptide repeat family.</text>
</comment>